<sequence length="305" mass="34831">MNEVNSIAIRQKDGFVTNLIYYACSSTPKASVLILHGMAEHQNRYQSFANFLASNEIDVYIYNHRGHGTNQKLSELGYISSENGYQLLIEDAIAVSDYIVQNNRCKKFFLLGHSMGSLIARNVIQTFPNYNGVILIGTTFPPYLLTLSGLFISNLIRTIKGAKHPSPFMNKLILGNKKYTSLASRTAFDWLTRSNPIVGAYINDPYCGFICTASFYQDLLRLTRRASKKKNIRLVNRELPLFIISGEYDPVGGYGKEILKYELTLKRFGFSNTTTKIYPECRHELINEINNLEIYDDIHQWIIEH</sequence>
<reference evidence="2 3" key="1">
    <citation type="submission" date="2020-07" db="EMBL/GenBank/DDBJ databases">
        <title>Characterization and genome sequencing of isolate MD1, a novel member within the family Lachnospiraceae.</title>
        <authorList>
            <person name="Rettenmaier R."/>
            <person name="Di Bello L."/>
            <person name="Zinser C."/>
            <person name="Scheitz K."/>
            <person name="Liebl W."/>
            <person name="Zverlov V."/>
        </authorList>
    </citation>
    <scope>NUCLEOTIDE SEQUENCE [LARGE SCALE GENOMIC DNA]</scope>
    <source>
        <strain evidence="2 3">MD1</strain>
    </source>
</reference>
<gene>
    <name evidence="2" type="ORF">H0486_01685</name>
</gene>
<feature type="domain" description="Serine aminopeptidase S33" evidence="1">
    <location>
        <begin position="27"/>
        <end position="289"/>
    </location>
</feature>
<dbReference type="Proteomes" id="UP000574276">
    <property type="component" value="Unassembled WGS sequence"/>
</dbReference>
<comment type="caution">
    <text evidence="2">The sequence shown here is derived from an EMBL/GenBank/DDBJ whole genome shotgun (WGS) entry which is preliminary data.</text>
</comment>
<evidence type="ECO:0000313" key="2">
    <source>
        <dbReference type="EMBL" id="MBB2181593.1"/>
    </source>
</evidence>
<dbReference type="PANTHER" id="PTHR11614">
    <property type="entry name" value="PHOSPHOLIPASE-RELATED"/>
    <property type="match status" value="1"/>
</dbReference>
<dbReference type="Gene3D" id="3.40.50.1820">
    <property type="entry name" value="alpha/beta hydrolase"/>
    <property type="match status" value="1"/>
</dbReference>
<dbReference type="Pfam" id="PF12146">
    <property type="entry name" value="Hydrolase_4"/>
    <property type="match status" value="1"/>
</dbReference>
<protein>
    <submittedName>
        <fullName evidence="2">Alpha/beta hydrolase</fullName>
    </submittedName>
</protein>
<keyword evidence="3" id="KW-1185">Reference proteome</keyword>
<dbReference type="GO" id="GO:0016787">
    <property type="term" value="F:hydrolase activity"/>
    <property type="evidence" value="ECO:0007669"/>
    <property type="project" value="UniProtKB-KW"/>
</dbReference>
<organism evidence="2 3">
    <name type="scientific">Variimorphobacter saccharofermentans</name>
    <dbReference type="NCBI Taxonomy" id="2755051"/>
    <lineage>
        <taxon>Bacteria</taxon>
        <taxon>Bacillati</taxon>
        <taxon>Bacillota</taxon>
        <taxon>Clostridia</taxon>
        <taxon>Lachnospirales</taxon>
        <taxon>Lachnospiraceae</taxon>
        <taxon>Variimorphobacter</taxon>
    </lineage>
</organism>
<dbReference type="AlphaFoldDB" id="A0A839JVC7"/>
<proteinExistence type="predicted"/>
<accession>A0A839JVC7</accession>
<keyword evidence="2" id="KW-0378">Hydrolase</keyword>
<evidence type="ECO:0000259" key="1">
    <source>
        <dbReference type="Pfam" id="PF12146"/>
    </source>
</evidence>
<name>A0A839JVC7_9FIRM</name>
<dbReference type="RefSeq" id="WP_228351364.1">
    <property type="nucleotide sequence ID" value="NZ_JACEGA010000001.1"/>
</dbReference>
<dbReference type="InterPro" id="IPR022742">
    <property type="entry name" value="Hydrolase_4"/>
</dbReference>
<evidence type="ECO:0000313" key="3">
    <source>
        <dbReference type="Proteomes" id="UP000574276"/>
    </source>
</evidence>
<dbReference type="InterPro" id="IPR051044">
    <property type="entry name" value="MAG_DAG_Lipase"/>
</dbReference>
<dbReference type="InterPro" id="IPR029058">
    <property type="entry name" value="AB_hydrolase_fold"/>
</dbReference>
<dbReference type="EMBL" id="JACEGA010000001">
    <property type="protein sequence ID" value="MBB2181593.1"/>
    <property type="molecule type" value="Genomic_DNA"/>
</dbReference>
<dbReference type="SUPFAM" id="SSF53474">
    <property type="entry name" value="alpha/beta-Hydrolases"/>
    <property type="match status" value="1"/>
</dbReference>